<comment type="similarity">
    <text evidence="1">Belongs to the UPF0749 family.</text>
</comment>
<accession>A0A845QZY7</accession>
<dbReference type="Gene3D" id="3.30.70.1880">
    <property type="entry name" value="Protein of unknown function DUF881"/>
    <property type="match status" value="1"/>
</dbReference>
<dbReference type="RefSeq" id="WP_160197225.1">
    <property type="nucleotide sequence ID" value="NZ_QXXA01000007.1"/>
</dbReference>
<dbReference type="PANTHER" id="PTHR37313">
    <property type="entry name" value="UPF0749 PROTEIN RV1825"/>
    <property type="match status" value="1"/>
</dbReference>
<evidence type="ECO:0000256" key="1">
    <source>
        <dbReference type="ARBA" id="ARBA00009108"/>
    </source>
</evidence>
<dbReference type="AlphaFoldDB" id="A0A845QZY7"/>
<evidence type="ECO:0000313" key="3">
    <source>
        <dbReference type="EMBL" id="NBI06752.1"/>
    </source>
</evidence>
<keyword evidence="2" id="KW-0175">Coiled coil</keyword>
<dbReference type="OrthoDB" id="9776196at2"/>
<reference evidence="3 4" key="1">
    <citation type="submission" date="2018-08" db="EMBL/GenBank/DDBJ databases">
        <title>Murine metabolic-syndrome-specific gut microbial biobank.</title>
        <authorList>
            <person name="Liu C."/>
        </authorList>
    </citation>
    <scope>NUCLEOTIDE SEQUENCE [LARGE SCALE GENOMIC DNA]</scope>
    <source>
        <strain evidence="3 4">583</strain>
    </source>
</reference>
<comment type="caution">
    <text evidence="3">The sequence shown here is derived from an EMBL/GenBank/DDBJ whole genome shotgun (WGS) entry which is preliminary data.</text>
</comment>
<evidence type="ECO:0000313" key="4">
    <source>
        <dbReference type="Proteomes" id="UP000467132"/>
    </source>
</evidence>
<protein>
    <submittedName>
        <fullName evidence="3">DUF881 domain-containing protein</fullName>
    </submittedName>
</protein>
<feature type="coiled-coil region" evidence="2">
    <location>
        <begin position="40"/>
        <end position="81"/>
    </location>
</feature>
<name>A0A845QZY7_9CLOT</name>
<organism evidence="3 4">
    <name type="scientific">Senegalia massiliensis</name>
    <dbReference type="NCBI Taxonomy" id="1720316"/>
    <lineage>
        <taxon>Bacteria</taxon>
        <taxon>Bacillati</taxon>
        <taxon>Bacillota</taxon>
        <taxon>Clostridia</taxon>
        <taxon>Eubacteriales</taxon>
        <taxon>Clostridiaceae</taxon>
        <taxon>Senegalia</taxon>
    </lineage>
</organism>
<dbReference type="PANTHER" id="PTHR37313:SF2">
    <property type="entry name" value="UPF0749 PROTEIN YLXX"/>
    <property type="match status" value="1"/>
</dbReference>
<dbReference type="EMBL" id="QXXA01000007">
    <property type="protein sequence ID" value="NBI06752.1"/>
    <property type="molecule type" value="Genomic_DNA"/>
</dbReference>
<gene>
    <name evidence="3" type="ORF">D3Z33_07745</name>
</gene>
<dbReference type="Proteomes" id="UP000467132">
    <property type="component" value="Unassembled WGS sequence"/>
</dbReference>
<dbReference type="Pfam" id="PF05949">
    <property type="entry name" value="DUF881"/>
    <property type="match status" value="1"/>
</dbReference>
<dbReference type="InterPro" id="IPR010273">
    <property type="entry name" value="DUF881"/>
</dbReference>
<evidence type="ECO:0000256" key="2">
    <source>
        <dbReference type="SAM" id="Coils"/>
    </source>
</evidence>
<proteinExistence type="inferred from homology"/>
<sequence>MNKYIIRVIIFLLCLALGIIIPQQIRNNTGDNSFVTLSTIKQTQNKLEKTKSEVIDIKKIIKEQEKKLEKIETANNTTEIISLLESDIERFKSLGGFKDLSGPGIVIKIQDSAEDFVIGQSDTSGIVHDADIQNILNDLKVAGAEAIDIGGQRVILNSPVRCGGPVIRVNKKNLVSPFIIKAIGDPNKLYSAINAQGTYGRYLNDARDLQIESEERDLIVIPKYNDKLEVKYMNPIEEGE</sequence>
<keyword evidence="4" id="KW-1185">Reference proteome</keyword>